<comment type="caution">
    <text evidence="1">The sequence shown here is derived from an EMBL/GenBank/DDBJ whole genome shotgun (WGS) entry which is preliminary data.</text>
</comment>
<sequence length="82" mass="9028">MEVMSKKATPVSDFGIRVSAAIRAEAGMRRVSGRQLAAIMGKSPAYVNERIHDNKEWTLGDLGSLCTAWGMTPEQLLSKYRS</sequence>
<dbReference type="SUPFAM" id="SSF47413">
    <property type="entry name" value="lambda repressor-like DNA-binding domains"/>
    <property type="match status" value="1"/>
</dbReference>
<dbReference type="AlphaFoldDB" id="A0A133KS92"/>
<dbReference type="InterPro" id="IPR010982">
    <property type="entry name" value="Lambda_DNA-bd_dom_sf"/>
</dbReference>
<dbReference type="PATRIC" id="fig|1681.53.peg.271"/>
<reference evidence="1 2" key="1">
    <citation type="submission" date="2016-01" db="EMBL/GenBank/DDBJ databases">
        <authorList>
            <person name="Oliw E.H."/>
        </authorList>
    </citation>
    <scope>NUCLEOTIDE SEQUENCE [LARGE SCALE GENOMIC DNA]</scope>
    <source>
        <strain evidence="1 2">MJR8628B</strain>
    </source>
</reference>
<evidence type="ECO:0008006" key="3">
    <source>
        <dbReference type="Google" id="ProtNLM"/>
    </source>
</evidence>
<dbReference type="GO" id="GO:0003677">
    <property type="term" value="F:DNA binding"/>
    <property type="evidence" value="ECO:0007669"/>
    <property type="project" value="InterPro"/>
</dbReference>
<evidence type="ECO:0000313" key="2">
    <source>
        <dbReference type="Proteomes" id="UP000070092"/>
    </source>
</evidence>
<organism evidence="1 2">
    <name type="scientific">Bifidobacterium bifidum</name>
    <dbReference type="NCBI Taxonomy" id="1681"/>
    <lineage>
        <taxon>Bacteria</taxon>
        <taxon>Bacillati</taxon>
        <taxon>Actinomycetota</taxon>
        <taxon>Actinomycetes</taxon>
        <taxon>Bifidobacteriales</taxon>
        <taxon>Bifidobacteriaceae</taxon>
        <taxon>Bifidobacterium</taxon>
    </lineage>
</organism>
<evidence type="ECO:0000313" key="1">
    <source>
        <dbReference type="EMBL" id="KWZ82424.1"/>
    </source>
</evidence>
<name>A0A133KS92_BIFBI</name>
<dbReference type="EMBL" id="LRPO01000013">
    <property type="protein sequence ID" value="KWZ82424.1"/>
    <property type="molecule type" value="Genomic_DNA"/>
</dbReference>
<protein>
    <recommendedName>
        <fullName evidence="3">HTH cro/C1-type domain-containing protein</fullName>
    </recommendedName>
</protein>
<gene>
    <name evidence="1" type="ORF">HMPREF3196_00281</name>
</gene>
<accession>A0A133KS92</accession>
<proteinExistence type="predicted"/>
<dbReference type="Proteomes" id="UP000070092">
    <property type="component" value="Unassembled WGS sequence"/>
</dbReference>